<dbReference type="Proteomes" id="UP001283361">
    <property type="component" value="Unassembled WGS sequence"/>
</dbReference>
<reference evidence="2" key="1">
    <citation type="journal article" date="2023" name="G3 (Bethesda)">
        <title>A reference genome for the long-term kleptoplast-retaining sea slug Elysia crispata morphotype clarki.</title>
        <authorList>
            <person name="Eastman K.E."/>
            <person name="Pendleton A.L."/>
            <person name="Shaikh M.A."/>
            <person name="Suttiyut T."/>
            <person name="Ogas R."/>
            <person name="Tomko P."/>
            <person name="Gavelis G."/>
            <person name="Widhalm J.R."/>
            <person name="Wisecaver J.H."/>
        </authorList>
    </citation>
    <scope>NUCLEOTIDE SEQUENCE</scope>
    <source>
        <strain evidence="2">ECLA1</strain>
    </source>
</reference>
<accession>A0AAE1B886</accession>
<evidence type="ECO:0000313" key="3">
    <source>
        <dbReference type="Proteomes" id="UP001283361"/>
    </source>
</evidence>
<organism evidence="2 3">
    <name type="scientific">Elysia crispata</name>
    <name type="common">lettuce slug</name>
    <dbReference type="NCBI Taxonomy" id="231223"/>
    <lineage>
        <taxon>Eukaryota</taxon>
        <taxon>Metazoa</taxon>
        <taxon>Spiralia</taxon>
        <taxon>Lophotrochozoa</taxon>
        <taxon>Mollusca</taxon>
        <taxon>Gastropoda</taxon>
        <taxon>Heterobranchia</taxon>
        <taxon>Euthyneura</taxon>
        <taxon>Panpulmonata</taxon>
        <taxon>Sacoglossa</taxon>
        <taxon>Placobranchoidea</taxon>
        <taxon>Plakobranchidae</taxon>
        <taxon>Elysia</taxon>
    </lineage>
</organism>
<sequence length="94" mass="10596">MDLSIINAVGIEAFQPICVLRILGVEALGRARERPWRPARSSLGRRRRRPPGLAWRGLHRSIQPAAGATDFSSQTSTADLRSYERGWGENRNRE</sequence>
<protein>
    <submittedName>
        <fullName evidence="2">Uncharacterized protein</fullName>
    </submittedName>
</protein>
<dbReference type="EMBL" id="JAWDGP010000342">
    <property type="protein sequence ID" value="KAK3801273.1"/>
    <property type="molecule type" value="Genomic_DNA"/>
</dbReference>
<evidence type="ECO:0000313" key="2">
    <source>
        <dbReference type="EMBL" id="KAK3801273.1"/>
    </source>
</evidence>
<feature type="compositionally biased region" description="Basic and acidic residues" evidence="1">
    <location>
        <begin position="81"/>
        <end position="94"/>
    </location>
</feature>
<keyword evidence="3" id="KW-1185">Reference proteome</keyword>
<gene>
    <name evidence="2" type="ORF">RRG08_067076</name>
</gene>
<feature type="region of interest" description="Disordered" evidence="1">
    <location>
        <begin position="66"/>
        <end position="94"/>
    </location>
</feature>
<evidence type="ECO:0000256" key="1">
    <source>
        <dbReference type="SAM" id="MobiDB-lite"/>
    </source>
</evidence>
<feature type="compositionally biased region" description="Polar residues" evidence="1">
    <location>
        <begin position="70"/>
        <end position="79"/>
    </location>
</feature>
<proteinExistence type="predicted"/>
<name>A0AAE1B886_9GAST</name>
<comment type="caution">
    <text evidence="2">The sequence shown here is derived from an EMBL/GenBank/DDBJ whole genome shotgun (WGS) entry which is preliminary data.</text>
</comment>
<dbReference type="AlphaFoldDB" id="A0AAE1B886"/>